<keyword evidence="3" id="KW-1185">Reference proteome</keyword>
<accession>A0A934MH86</accession>
<sequence length="98" mass="10827">MGREAADTTPGKKNDFQVCDKRTDSAKDLMNANGHLNVGSLRRLLEALGEDSFESIALLERWIASVNHDLIELGNFTPKELDANMENYSRSAALSEAM</sequence>
<name>A0A934MH86_9RHOB</name>
<proteinExistence type="predicted"/>
<dbReference type="InterPro" id="IPR042262">
    <property type="entry name" value="CN_hydtase_beta_C"/>
</dbReference>
<reference evidence="2" key="1">
    <citation type="submission" date="2020-12" db="EMBL/GenBank/DDBJ databases">
        <title>Bacterial taxonomy.</title>
        <authorList>
            <person name="Pan X."/>
        </authorList>
    </citation>
    <scope>NUCLEOTIDE SEQUENCE</scope>
    <source>
        <strain evidence="2">KCTC 52957</strain>
    </source>
</reference>
<protein>
    <submittedName>
        <fullName evidence="2">Nitrile hydratase subunit beta</fullName>
    </submittedName>
</protein>
<evidence type="ECO:0000259" key="1">
    <source>
        <dbReference type="Pfam" id="PF21006"/>
    </source>
</evidence>
<evidence type="ECO:0000313" key="2">
    <source>
        <dbReference type="EMBL" id="MBJ3763099.1"/>
    </source>
</evidence>
<evidence type="ECO:0000313" key="3">
    <source>
        <dbReference type="Proteomes" id="UP000642488"/>
    </source>
</evidence>
<dbReference type="Proteomes" id="UP000642488">
    <property type="component" value="Unassembled WGS sequence"/>
</dbReference>
<dbReference type="AlphaFoldDB" id="A0A934MH86"/>
<feature type="domain" description="Nitrile hydratase beta subunit-like N-terminal" evidence="1">
    <location>
        <begin position="29"/>
        <end position="90"/>
    </location>
</feature>
<dbReference type="SUPFAM" id="SSF50090">
    <property type="entry name" value="Electron transport accessory proteins"/>
    <property type="match status" value="1"/>
</dbReference>
<gene>
    <name evidence="2" type="ORF">ILP92_10115</name>
</gene>
<dbReference type="InterPro" id="IPR008990">
    <property type="entry name" value="Elect_transpt_acc-like_dom_sf"/>
</dbReference>
<dbReference type="EMBL" id="JAEKPD010000008">
    <property type="protein sequence ID" value="MBJ3763099.1"/>
    <property type="molecule type" value="Genomic_DNA"/>
</dbReference>
<dbReference type="InterPro" id="IPR049054">
    <property type="entry name" value="CN_hydtase_beta-like_N"/>
</dbReference>
<comment type="caution">
    <text evidence="2">The sequence shown here is derived from an EMBL/GenBank/DDBJ whole genome shotgun (WGS) entry which is preliminary data.</text>
</comment>
<organism evidence="2 3">
    <name type="scientific">Palleronia pontilimi</name>
    <dbReference type="NCBI Taxonomy" id="1964209"/>
    <lineage>
        <taxon>Bacteria</taxon>
        <taxon>Pseudomonadati</taxon>
        <taxon>Pseudomonadota</taxon>
        <taxon>Alphaproteobacteria</taxon>
        <taxon>Rhodobacterales</taxon>
        <taxon>Roseobacteraceae</taxon>
        <taxon>Palleronia</taxon>
    </lineage>
</organism>
<dbReference type="Pfam" id="PF21006">
    <property type="entry name" value="NHase_beta_N"/>
    <property type="match status" value="1"/>
</dbReference>
<dbReference type="Gene3D" id="1.10.472.20">
    <property type="entry name" value="Nitrile hydratase, beta subunit"/>
    <property type="match status" value="1"/>
</dbReference>
<dbReference type="RefSeq" id="WP_198916257.1">
    <property type="nucleotide sequence ID" value="NZ_JAEKPD010000008.1"/>
</dbReference>